<keyword evidence="2" id="KW-0812">Transmembrane</keyword>
<evidence type="ECO:0000313" key="3">
    <source>
        <dbReference type="EMBL" id="CAE0684893.1"/>
    </source>
</evidence>
<name>A0A7S4E1R9_9STRA</name>
<dbReference type="Proteomes" id="UP000789595">
    <property type="component" value="Unassembled WGS sequence"/>
</dbReference>
<keyword evidence="2" id="KW-0472">Membrane</keyword>
<keyword evidence="2" id="KW-1133">Transmembrane helix</keyword>
<evidence type="ECO:0000256" key="2">
    <source>
        <dbReference type="SAM" id="Phobius"/>
    </source>
</evidence>
<feature type="transmembrane region" description="Helical" evidence="2">
    <location>
        <begin position="438"/>
        <end position="459"/>
    </location>
</feature>
<feature type="region of interest" description="Disordered" evidence="1">
    <location>
        <begin position="1"/>
        <end position="22"/>
    </location>
</feature>
<evidence type="ECO:0000313" key="4">
    <source>
        <dbReference type="EMBL" id="CAH0374709.1"/>
    </source>
</evidence>
<evidence type="ECO:0000256" key="1">
    <source>
        <dbReference type="SAM" id="MobiDB-lite"/>
    </source>
</evidence>
<gene>
    <name evidence="3" type="ORF">PCAL00307_LOCUS327</name>
    <name evidence="4" type="ORF">PECAL_4P20080</name>
</gene>
<dbReference type="OrthoDB" id="6253837at2759"/>
<protein>
    <submittedName>
        <fullName evidence="3">Uncharacterized protein</fullName>
    </submittedName>
</protein>
<dbReference type="EMBL" id="HBIW01000397">
    <property type="protein sequence ID" value="CAE0684893.1"/>
    <property type="molecule type" value="Transcribed_RNA"/>
</dbReference>
<sequence>MTPPRARAAGRGRGGARAAPRRPRRTLAGFLALQLLPVAAYAPARPVSPSRLRLGAATLDPVDLPPQRRLGKLDEGIVRTARSWITEQCFRGWLRDTTKKGCLELDTVDCLEVVEPDECDIGEGLQRQRCPDVIKLSTQGFSWLGFQKLPDGGAKLKATQLETELVNMHRRVLTRGRRGSFRAQLTMTGRDLDASAWIRARLDRVVRRVLTSYMGKEIADDEQMQFRTTIERDGRVVVRGAARVVENRNIMQTPFFYYARRSPPGTAPFRFAASFRLVCEGGAVLFKEPDVYLPDRPSFEAPPPWLWAANPGYAFGLAHAPTSLVEFGQSLFLSSVTVDPTTSFAVTALEPSVTTPGALQVSVEAGPSLAPSRLPTKAPSVTLKRRLARPALFKKKKKRPEPAPTPTPAMMASTAAVIPQTRFVVGENLPWVLNAKNAAPFAVFSSMVFLSILFQLFALPDACFRIAAAVPDAVASVEWMSLLALPGKAAVALWNAVCLFPKLCSTIVQAVGANAVAAAPRRRVIVAWHRMTRALRGRRRRPKRRLYRRR</sequence>
<evidence type="ECO:0000313" key="5">
    <source>
        <dbReference type="Proteomes" id="UP000789595"/>
    </source>
</evidence>
<reference evidence="3" key="1">
    <citation type="submission" date="2021-01" db="EMBL/GenBank/DDBJ databases">
        <authorList>
            <person name="Corre E."/>
            <person name="Pelletier E."/>
            <person name="Niang G."/>
            <person name="Scheremetjew M."/>
            <person name="Finn R."/>
            <person name="Kale V."/>
            <person name="Holt S."/>
            <person name="Cochrane G."/>
            <person name="Meng A."/>
            <person name="Brown T."/>
            <person name="Cohen L."/>
        </authorList>
    </citation>
    <scope>NUCLEOTIDE SEQUENCE</scope>
    <source>
        <strain evidence="3">CCMP1756</strain>
    </source>
</reference>
<reference evidence="4" key="2">
    <citation type="submission" date="2021-11" db="EMBL/GenBank/DDBJ databases">
        <authorList>
            <consortium name="Genoscope - CEA"/>
            <person name="William W."/>
        </authorList>
    </citation>
    <scope>NUCLEOTIDE SEQUENCE</scope>
</reference>
<keyword evidence="5" id="KW-1185">Reference proteome</keyword>
<accession>A0A7S4E1R9</accession>
<organism evidence="3">
    <name type="scientific">Pelagomonas calceolata</name>
    <dbReference type="NCBI Taxonomy" id="35677"/>
    <lineage>
        <taxon>Eukaryota</taxon>
        <taxon>Sar</taxon>
        <taxon>Stramenopiles</taxon>
        <taxon>Ochrophyta</taxon>
        <taxon>Pelagophyceae</taxon>
        <taxon>Pelagomonadales</taxon>
        <taxon>Pelagomonadaceae</taxon>
        <taxon>Pelagomonas</taxon>
    </lineage>
</organism>
<proteinExistence type="predicted"/>
<dbReference type="EMBL" id="CAKKNE010000004">
    <property type="protein sequence ID" value="CAH0374709.1"/>
    <property type="molecule type" value="Genomic_DNA"/>
</dbReference>
<dbReference type="AlphaFoldDB" id="A0A7S4E1R9"/>